<dbReference type="Proteomes" id="UP000184216">
    <property type="component" value="Unassembled WGS sequence"/>
</dbReference>
<reference evidence="2 5" key="1">
    <citation type="submission" date="2016-11" db="EMBL/GenBank/DDBJ databases">
        <title>Whole genomes of Flavobacteriaceae.</title>
        <authorList>
            <person name="Stine C."/>
            <person name="Li C."/>
            <person name="Tadesse D."/>
        </authorList>
    </citation>
    <scope>NUCLEOTIDE SEQUENCE [LARGE SCALE GENOMIC DNA]</scope>
    <source>
        <strain evidence="2 5">ATCC 19366</strain>
    </source>
</reference>
<keyword evidence="4" id="KW-1185">Reference proteome</keyword>
<sequence length="148" mass="16721">MKQIITILSILFVFASCDNDDSQNGDLEYSVILQGDRFNGNYDNPKENLVIKDQQTWTSLIGKMAFLSDTNSYFPDATIDFTKYQVIVVIDEVRQYGGYSIDITKITQNNNSIFVTVEQLKPGGINAVITQPFHIVKILKTGKKVVFK</sequence>
<evidence type="ECO:0000313" key="2">
    <source>
        <dbReference type="EMBL" id="OXB06478.1"/>
    </source>
</evidence>
<dbReference type="EMBL" id="FRBX01000002">
    <property type="protein sequence ID" value="SHL90832.1"/>
    <property type="molecule type" value="Genomic_DNA"/>
</dbReference>
<evidence type="ECO:0000313" key="3">
    <source>
        <dbReference type="EMBL" id="SHL90832.1"/>
    </source>
</evidence>
<dbReference type="PROSITE" id="PS51257">
    <property type="entry name" value="PROKAR_LIPOPROTEIN"/>
    <property type="match status" value="1"/>
</dbReference>
<comment type="caution">
    <text evidence="2">The sequence shown here is derived from an EMBL/GenBank/DDBJ whole genome shotgun (WGS) entry which is preliminary data.</text>
</comment>
<dbReference type="Pfam" id="PF14343">
    <property type="entry name" value="PrcB_C"/>
    <property type="match status" value="1"/>
</dbReference>
<evidence type="ECO:0000313" key="5">
    <source>
        <dbReference type="Proteomes" id="UP000198431"/>
    </source>
</evidence>
<dbReference type="AlphaFoldDB" id="A0AB36P3P7"/>
<gene>
    <name evidence="2" type="ORF">B0A72_05370</name>
    <name evidence="3" type="ORF">SAMN05444387_1414</name>
</gene>
<proteinExistence type="predicted"/>
<evidence type="ECO:0000259" key="1">
    <source>
        <dbReference type="Pfam" id="PF14343"/>
    </source>
</evidence>
<feature type="domain" description="PrcB C-terminal" evidence="1">
    <location>
        <begin position="86"/>
        <end position="138"/>
    </location>
</feature>
<dbReference type="EMBL" id="MUHB01000006">
    <property type="protein sequence ID" value="OXB06478.1"/>
    <property type="molecule type" value="Genomic_DNA"/>
</dbReference>
<dbReference type="InterPro" id="IPR025748">
    <property type="entry name" value="PrcB_C_dom"/>
</dbReference>
<evidence type="ECO:0000313" key="4">
    <source>
        <dbReference type="Proteomes" id="UP000184216"/>
    </source>
</evidence>
<dbReference type="RefSeq" id="WP_042563539.1">
    <property type="nucleotide sequence ID" value="NZ_FRBX01000002.1"/>
</dbReference>
<dbReference type="Proteomes" id="UP000198431">
    <property type="component" value="Unassembled WGS sequence"/>
</dbReference>
<name>A0AB36P3P7_9FLAO</name>
<protein>
    <submittedName>
        <fullName evidence="3">PrcB C-terminal</fullName>
    </submittedName>
</protein>
<accession>A0AB36P3P7</accession>
<organism evidence="2 5">
    <name type="scientific">Flavobacterium pectinovorum</name>
    <dbReference type="NCBI Taxonomy" id="29533"/>
    <lineage>
        <taxon>Bacteria</taxon>
        <taxon>Pseudomonadati</taxon>
        <taxon>Bacteroidota</taxon>
        <taxon>Flavobacteriia</taxon>
        <taxon>Flavobacteriales</taxon>
        <taxon>Flavobacteriaceae</taxon>
        <taxon>Flavobacterium</taxon>
    </lineage>
</organism>
<reference evidence="3 4" key="2">
    <citation type="submission" date="2016-11" db="EMBL/GenBank/DDBJ databases">
        <authorList>
            <person name="Varghese N."/>
            <person name="Submissions S."/>
        </authorList>
    </citation>
    <scope>NUCLEOTIDE SEQUENCE [LARGE SCALE GENOMIC DNA]</scope>
    <source>
        <strain evidence="3 4">DSM 6368</strain>
    </source>
</reference>